<dbReference type="AlphaFoldDB" id="A0A380H9E6"/>
<name>A0A380H9E6_9STAP</name>
<protein>
    <submittedName>
        <fullName evidence="1">Pathogenicity island protein</fullName>
    </submittedName>
</protein>
<gene>
    <name evidence="1" type="ORF">NCTC11807_02178</name>
</gene>
<dbReference type="EMBL" id="UHDZ01000001">
    <property type="protein sequence ID" value="SUM73492.1"/>
    <property type="molecule type" value="Genomic_DNA"/>
</dbReference>
<dbReference type="GeneID" id="63935873"/>
<reference evidence="1 2" key="1">
    <citation type="submission" date="2018-06" db="EMBL/GenBank/DDBJ databases">
        <authorList>
            <consortium name="Pathogen Informatics"/>
            <person name="Doyle S."/>
        </authorList>
    </citation>
    <scope>NUCLEOTIDE SEQUENCE [LARGE SCALE GENOMIC DNA]</scope>
    <source>
        <strain evidence="1 2">NCTC11807</strain>
    </source>
</reference>
<accession>A0A380H9E6</accession>
<keyword evidence="2" id="KW-1185">Reference proteome</keyword>
<dbReference type="Proteomes" id="UP000255425">
    <property type="component" value="Unassembled WGS sequence"/>
</dbReference>
<sequence length="111" mass="12724">MGLLNAAKDGLKETAKKEAEFIKLEYLKHEMKSDVKSMIYEEKDSLEKYNDSFEDLIQAIFELKGTLIFGFEGKTADAMVETMSKYHSKVVEDQNAIESCISSCRTYDGWF</sequence>
<proteinExistence type="predicted"/>
<evidence type="ECO:0000313" key="1">
    <source>
        <dbReference type="EMBL" id="SUM73492.1"/>
    </source>
</evidence>
<organism evidence="1 2">
    <name type="scientific">Staphylococcus saccharolyticus</name>
    <dbReference type="NCBI Taxonomy" id="33028"/>
    <lineage>
        <taxon>Bacteria</taxon>
        <taxon>Bacillati</taxon>
        <taxon>Bacillota</taxon>
        <taxon>Bacilli</taxon>
        <taxon>Bacillales</taxon>
        <taxon>Staphylococcaceae</taxon>
        <taxon>Staphylococcus</taxon>
    </lineage>
</organism>
<evidence type="ECO:0000313" key="2">
    <source>
        <dbReference type="Proteomes" id="UP000255425"/>
    </source>
</evidence>
<dbReference type="RefSeq" id="WP_115313776.1">
    <property type="nucleotide sequence ID" value="NZ_CP066042.1"/>
</dbReference>